<dbReference type="InterPro" id="IPR003591">
    <property type="entry name" value="Leu-rich_rpt_typical-subtyp"/>
</dbReference>
<name>A0A7S0UT17_9CHLO</name>
<proteinExistence type="predicted"/>
<dbReference type="AlphaFoldDB" id="A0A7S0UT17"/>
<dbReference type="InterPro" id="IPR050216">
    <property type="entry name" value="LRR_domain-containing"/>
</dbReference>
<sequence>MPVTGKENPEEGFYKPNSNLSSFPIKEIESYWKTSPTLTYVNLSQNNISSIPQEAFQYLPNVIKIDMSSNRLKEVPDGISACQSLKSLLLKGNEISKIEGGFFQLTTLTQVNFQRNDLKEIEGPWSQLTDLRDLDVSYNKLDHVTPDLGWLPMERLDLRGNESTLRIPVRVTAAGLTVLLSYLQMVCEQHRLVDRHLDKFVAPAWDTPLDSTMSQEATWTPPDPEGDRSVLVSRKLSVAASSGVLDLRQCCAGVGAGHPSALLPPGYSPDLLASLATEDLNATTLLKEGMVTLSTVYVADVRQNGWTTLPSPVISLNGLVVLNASKNEIASVPEVVPNTLGVLNLSFNRLQALPAAVGKAPVLQQMYLAGNALTDLPSSFRALPMVDLFLSENQFSRIPEAVLGMRNLAKLSVSCCRLKSVPDGLGRVATLKFLDFSFNNLSTLPHSLATLSGLTALNVSFNPLTNFPSVICLLPSLLELNLDHVGPTPSDAAAAIAAAEASSTALASDPSSSSSSSAATYLAPDASVVKSGFQPPSGGIRSLPREIGQLSSLEGLQIEGHALPEPFASLYRQDPLLLVQIHSSLTQVLNLSALDLTEIPIHLLLHLPELRLLDLSKNRIRRPPLELGRLTNLKELRIQDNPLESPFDKIAAVSGMALVNFLNPDAEKLDLANQGYTTLPPHLQIHSNRLAQLKLAHNQLTSLPAFLSEFTNLNTLVLDNNQLAHLPPSTLALGRLNIMMASGNALEELPEDLGRHSQLQALVVQMNLIKRIPDSIAALTDLKAFSIASNHLSVLPASLSFCSSLRLLDVSFNLLHSLPPELGRLSKLKTLKAAGNQLIGIPTSFSLLKGLHDVIFDDNIDLWEVFMDHEDPAAKARILRERDSWIQSRQATNEDLPTIPLSATGVEQVAILLKKLIQHAGEPSDYDPQEKPPVFSFGPSLAARLPAEPMPPMSQLFATAAAHVVPPPPPLMEEEASHIELETPDNEGLIGEKSTAAFSSNIPPPPLPTGEKRLPLISEAAPDEEQRAELVVNEIINLNEEVRASTPSDAQGRPRFPKTRLGSGTGSRSVVPVVGEGREDGERKGDVYGDVLMGAAVQDGGQESKKGLTADADGGLITIGKPINDQSSSSFPPPPPLVPPPPVPPPPRPFINDTRGKSKR</sequence>
<dbReference type="SMART" id="SM00364">
    <property type="entry name" value="LRR_BAC"/>
    <property type="match status" value="13"/>
</dbReference>
<comment type="subcellular location">
    <subcellularLocation>
        <location evidence="1">Cytoplasm</location>
        <location evidence="1">Cytoskeleton</location>
        <location evidence="1">Cilium axoneme</location>
    </subcellularLocation>
</comment>
<reference evidence="5" key="1">
    <citation type="submission" date="2021-01" db="EMBL/GenBank/DDBJ databases">
        <authorList>
            <person name="Corre E."/>
            <person name="Pelletier E."/>
            <person name="Niang G."/>
            <person name="Scheremetjew M."/>
            <person name="Finn R."/>
            <person name="Kale V."/>
            <person name="Holt S."/>
            <person name="Cochrane G."/>
            <person name="Meng A."/>
            <person name="Brown T."/>
            <person name="Cohen L."/>
        </authorList>
    </citation>
    <scope>NUCLEOTIDE SEQUENCE</scope>
    <source>
        <strain evidence="5">SAG 63-3</strain>
    </source>
</reference>
<dbReference type="EMBL" id="HBFM01006247">
    <property type="protein sequence ID" value="CAD8767392.1"/>
    <property type="molecule type" value="Transcribed_RNA"/>
</dbReference>
<evidence type="ECO:0000256" key="3">
    <source>
        <dbReference type="ARBA" id="ARBA00022737"/>
    </source>
</evidence>
<evidence type="ECO:0000256" key="2">
    <source>
        <dbReference type="ARBA" id="ARBA00022614"/>
    </source>
</evidence>
<dbReference type="PANTHER" id="PTHR48051">
    <property type="match status" value="1"/>
</dbReference>
<dbReference type="Gene3D" id="3.80.10.10">
    <property type="entry name" value="Ribonuclease Inhibitor"/>
    <property type="match status" value="5"/>
</dbReference>
<feature type="compositionally biased region" description="Basic and acidic residues" evidence="4">
    <location>
        <begin position="1076"/>
        <end position="1087"/>
    </location>
</feature>
<keyword evidence="3" id="KW-0677">Repeat</keyword>
<protein>
    <recommendedName>
        <fullName evidence="6">Leucine-rich repeat-containing protein 40</fullName>
    </recommendedName>
</protein>
<accession>A0A7S0UT17</accession>
<evidence type="ECO:0000256" key="4">
    <source>
        <dbReference type="SAM" id="MobiDB-lite"/>
    </source>
</evidence>
<organism evidence="5">
    <name type="scientific">Polytomella parva</name>
    <dbReference type="NCBI Taxonomy" id="51329"/>
    <lineage>
        <taxon>Eukaryota</taxon>
        <taxon>Viridiplantae</taxon>
        <taxon>Chlorophyta</taxon>
        <taxon>core chlorophytes</taxon>
        <taxon>Chlorophyceae</taxon>
        <taxon>CS clade</taxon>
        <taxon>Chlamydomonadales</taxon>
        <taxon>Chlamydomonadaceae</taxon>
        <taxon>Polytomella</taxon>
    </lineage>
</organism>
<evidence type="ECO:0008006" key="6">
    <source>
        <dbReference type="Google" id="ProtNLM"/>
    </source>
</evidence>
<dbReference type="InterPro" id="IPR032675">
    <property type="entry name" value="LRR_dom_sf"/>
</dbReference>
<dbReference type="Pfam" id="PF13855">
    <property type="entry name" value="LRR_8"/>
    <property type="match status" value="2"/>
</dbReference>
<evidence type="ECO:0000256" key="1">
    <source>
        <dbReference type="ARBA" id="ARBA00004430"/>
    </source>
</evidence>
<gene>
    <name evidence="5" type="ORF">PPAR00522_LOCUS3786</name>
</gene>
<dbReference type="GO" id="GO:0005930">
    <property type="term" value="C:axoneme"/>
    <property type="evidence" value="ECO:0007669"/>
    <property type="project" value="UniProtKB-SubCell"/>
</dbReference>
<feature type="compositionally biased region" description="Pro residues" evidence="4">
    <location>
        <begin position="1131"/>
        <end position="1149"/>
    </location>
</feature>
<dbReference type="PROSITE" id="PS51450">
    <property type="entry name" value="LRR"/>
    <property type="match status" value="3"/>
</dbReference>
<dbReference type="PANTHER" id="PTHR48051:SF1">
    <property type="entry name" value="RAS SUPPRESSOR PROTEIN 1"/>
    <property type="match status" value="1"/>
</dbReference>
<dbReference type="SUPFAM" id="SSF52058">
    <property type="entry name" value="L domain-like"/>
    <property type="match status" value="2"/>
</dbReference>
<dbReference type="SMART" id="SM00369">
    <property type="entry name" value="LRR_TYP"/>
    <property type="match status" value="15"/>
</dbReference>
<keyword evidence="2" id="KW-0433">Leucine-rich repeat</keyword>
<evidence type="ECO:0000313" key="5">
    <source>
        <dbReference type="EMBL" id="CAD8767392.1"/>
    </source>
</evidence>
<dbReference type="InterPro" id="IPR001611">
    <property type="entry name" value="Leu-rich_rpt"/>
</dbReference>
<feature type="region of interest" description="Disordered" evidence="4">
    <location>
        <begin position="1043"/>
        <end position="1160"/>
    </location>
</feature>